<accession>L1K1P4</accession>
<dbReference type="RefSeq" id="XP_005841345.1">
    <property type="nucleotide sequence ID" value="XM_005841288.1"/>
</dbReference>
<dbReference type="PaxDb" id="55529-EKX54365"/>
<dbReference type="AlphaFoldDB" id="L1K1P4"/>
<feature type="compositionally biased region" description="Basic and acidic residues" evidence="1">
    <location>
        <begin position="377"/>
        <end position="388"/>
    </location>
</feature>
<dbReference type="Proteomes" id="UP000011087">
    <property type="component" value="Unassembled WGS sequence"/>
</dbReference>
<feature type="compositionally biased region" description="Basic and acidic residues" evidence="1">
    <location>
        <begin position="340"/>
        <end position="360"/>
    </location>
</feature>
<evidence type="ECO:0000256" key="1">
    <source>
        <dbReference type="SAM" id="MobiDB-lite"/>
    </source>
</evidence>
<dbReference type="GeneID" id="17311082"/>
<proteinExistence type="predicted"/>
<name>L1K1P4_GUITC</name>
<dbReference type="EnsemblProtists" id="EKX54365">
    <property type="protein sequence ID" value="EKX54365"/>
    <property type="gene ID" value="GUITHDRAFT_99847"/>
</dbReference>
<dbReference type="KEGG" id="gtt:GUITHDRAFT_99847"/>
<dbReference type="OMA" id="MKMFLRN"/>
<evidence type="ECO:0000313" key="3">
    <source>
        <dbReference type="EMBL" id="EKX54365.1"/>
    </source>
</evidence>
<protein>
    <submittedName>
        <fullName evidence="3 4">Uncharacterized protein</fullName>
    </submittedName>
</protein>
<keyword evidence="5" id="KW-1185">Reference proteome</keyword>
<sequence>MSSAGHSRRKAGNPNNAPDVVQEKQKLKAEKKDQKKRDERIKQLSWKYGLSTAGVVITIACIYSLVTISRSSVRTIELNNADLLKEVFFGGDPWMVHCANENTTGLSAGFLGAAKRLSVTSSIKFGAIDCGGKLPSNKTFYERFKLPLYDFNKNRPLGFLFANGDSPLQIPDDLYSEPKKLSNWAEKNSKPSVKEVAWDRTFQKFCILRDACVMLHTKGKYKAPAWLVKVMTRHRATKFVSINRKMHKTSFDGQVRLSRAEDKPRLAIMQRSKDGEDFKYRVTQYRGEWNEKDVEKFVHDLVVKGASHKDTVPLEGKPWFDAPPKGQKGKANARQGGQANERRQRVRREQASREESEQTRSSRTSSANPEDKDAEDEERRMEAVKRAEQQLSEEDEFVVSDIEDEEDSGIV</sequence>
<feature type="region of interest" description="Disordered" evidence="1">
    <location>
        <begin position="312"/>
        <end position="411"/>
    </location>
</feature>
<feature type="compositionally biased region" description="Basic residues" evidence="1">
    <location>
        <begin position="1"/>
        <end position="11"/>
    </location>
</feature>
<dbReference type="HOGENOM" id="CLU_669873_0_0_1"/>
<keyword evidence="2" id="KW-0812">Transmembrane</keyword>
<reference evidence="3 5" key="1">
    <citation type="journal article" date="2012" name="Nature">
        <title>Algal genomes reveal evolutionary mosaicism and the fate of nucleomorphs.</title>
        <authorList>
            <consortium name="DOE Joint Genome Institute"/>
            <person name="Curtis B.A."/>
            <person name="Tanifuji G."/>
            <person name="Burki F."/>
            <person name="Gruber A."/>
            <person name="Irimia M."/>
            <person name="Maruyama S."/>
            <person name="Arias M.C."/>
            <person name="Ball S.G."/>
            <person name="Gile G.H."/>
            <person name="Hirakawa Y."/>
            <person name="Hopkins J.F."/>
            <person name="Kuo A."/>
            <person name="Rensing S.A."/>
            <person name="Schmutz J."/>
            <person name="Symeonidi A."/>
            <person name="Elias M."/>
            <person name="Eveleigh R.J."/>
            <person name="Herman E.K."/>
            <person name="Klute M.J."/>
            <person name="Nakayama T."/>
            <person name="Obornik M."/>
            <person name="Reyes-Prieto A."/>
            <person name="Armbrust E.V."/>
            <person name="Aves S.J."/>
            <person name="Beiko R.G."/>
            <person name="Coutinho P."/>
            <person name="Dacks J.B."/>
            <person name="Durnford D.G."/>
            <person name="Fast N.M."/>
            <person name="Green B.R."/>
            <person name="Grisdale C.J."/>
            <person name="Hempel F."/>
            <person name="Henrissat B."/>
            <person name="Hoppner M.P."/>
            <person name="Ishida K."/>
            <person name="Kim E."/>
            <person name="Koreny L."/>
            <person name="Kroth P.G."/>
            <person name="Liu Y."/>
            <person name="Malik S.B."/>
            <person name="Maier U.G."/>
            <person name="McRose D."/>
            <person name="Mock T."/>
            <person name="Neilson J.A."/>
            <person name="Onodera N.T."/>
            <person name="Poole A.M."/>
            <person name="Pritham E.J."/>
            <person name="Richards T.A."/>
            <person name="Rocap G."/>
            <person name="Roy S.W."/>
            <person name="Sarai C."/>
            <person name="Schaack S."/>
            <person name="Shirato S."/>
            <person name="Slamovits C.H."/>
            <person name="Spencer D.F."/>
            <person name="Suzuki S."/>
            <person name="Worden A.Z."/>
            <person name="Zauner S."/>
            <person name="Barry K."/>
            <person name="Bell C."/>
            <person name="Bharti A.K."/>
            <person name="Crow J.A."/>
            <person name="Grimwood J."/>
            <person name="Kramer R."/>
            <person name="Lindquist E."/>
            <person name="Lucas S."/>
            <person name="Salamov A."/>
            <person name="McFadden G.I."/>
            <person name="Lane C.E."/>
            <person name="Keeling P.J."/>
            <person name="Gray M.W."/>
            <person name="Grigoriev I.V."/>
            <person name="Archibald J.M."/>
        </authorList>
    </citation>
    <scope>NUCLEOTIDE SEQUENCE</scope>
    <source>
        <strain evidence="3 5">CCMP2712</strain>
    </source>
</reference>
<keyword evidence="2" id="KW-1133">Transmembrane helix</keyword>
<reference evidence="5" key="2">
    <citation type="submission" date="2012-11" db="EMBL/GenBank/DDBJ databases">
        <authorList>
            <person name="Kuo A."/>
            <person name="Curtis B.A."/>
            <person name="Tanifuji G."/>
            <person name="Burki F."/>
            <person name="Gruber A."/>
            <person name="Irimia M."/>
            <person name="Maruyama S."/>
            <person name="Arias M.C."/>
            <person name="Ball S.G."/>
            <person name="Gile G.H."/>
            <person name="Hirakawa Y."/>
            <person name="Hopkins J.F."/>
            <person name="Rensing S.A."/>
            <person name="Schmutz J."/>
            <person name="Symeonidi A."/>
            <person name="Elias M."/>
            <person name="Eveleigh R.J."/>
            <person name="Herman E.K."/>
            <person name="Klute M.J."/>
            <person name="Nakayama T."/>
            <person name="Obornik M."/>
            <person name="Reyes-Prieto A."/>
            <person name="Armbrust E.V."/>
            <person name="Aves S.J."/>
            <person name="Beiko R.G."/>
            <person name="Coutinho P."/>
            <person name="Dacks J.B."/>
            <person name="Durnford D.G."/>
            <person name="Fast N.M."/>
            <person name="Green B.R."/>
            <person name="Grisdale C."/>
            <person name="Hempe F."/>
            <person name="Henrissat B."/>
            <person name="Hoppner M.P."/>
            <person name="Ishida K.-I."/>
            <person name="Kim E."/>
            <person name="Koreny L."/>
            <person name="Kroth P.G."/>
            <person name="Liu Y."/>
            <person name="Malik S.-B."/>
            <person name="Maier U.G."/>
            <person name="McRose D."/>
            <person name="Mock T."/>
            <person name="Neilson J.A."/>
            <person name="Onodera N.T."/>
            <person name="Poole A.M."/>
            <person name="Pritham E.J."/>
            <person name="Richards T.A."/>
            <person name="Rocap G."/>
            <person name="Roy S.W."/>
            <person name="Sarai C."/>
            <person name="Schaack S."/>
            <person name="Shirato S."/>
            <person name="Slamovits C.H."/>
            <person name="Spencer D.F."/>
            <person name="Suzuki S."/>
            <person name="Worden A.Z."/>
            <person name="Zauner S."/>
            <person name="Barry K."/>
            <person name="Bell C."/>
            <person name="Bharti A.K."/>
            <person name="Crow J.A."/>
            <person name="Grimwood J."/>
            <person name="Kramer R."/>
            <person name="Lindquist E."/>
            <person name="Lucas S."/>
            <person name="Salamov A."/>
            <person name="McFadden G.I."/>
            <person name="Lane C.E."/>
            <person name="Keeling P.J."/>
            <person name="Gray M.W."/>
            <person name="Grigoriev I.V."/>
            <person name="Archibald J.M."/>
        </authorList>
    </citation>
    <scope>NUCLEOTIDE SEQUENCE</scope>
    <source>
        <strain evidence="5">CCMP2712</strain>
    </source>
</reference>
<dbReference type="EMBL" id="JH992967">
    <property type="protein sequence ID" value="EKX54365.1"/>
    <property type="molecule type" value="Genomic_DNA"/>
</dbReference>
<feature type="region of interest" description="Disordered" evidence="1">
    <location>
        <begin position="1"/>
        <end position="35"/>
    </location>
</feature>
<keyword evidence="2" id="KW-0472">Membrane</keyword>
<dbReference type="OrthoDB" id="329374at2759"/>
<evidence type="ECO:0000256" key="2">
    <source>
        <dbReference type="SAM" id="Phobius"/>
    </source>
</evidence>
<dbReference type="eggNOG" id="ENOG502R8QT">
    <property type="taxonomic scope" value="Eukaryota"/>
</dbReference>
<gene>
    <name evidence="3" type="ORF">GUITHDRAFT_99847</name>
</gene>
<feature type="compositionally biased region" description="Basic and acidic residues" evidence="1">
    <location>
        <begin position="21"/>
        <end position="35"/>
    </location>
</feature>
<evidence type="ECO:0000313" key="5">
    <source>
        <dbReference type="Proteomes" id="UP000011087"/>
    </source>
</evidence>
<feature type="compositionally biased region" description="Acidic residues" evidence="1">
    <location>
        <begin position="391"/>
        <end position="411"/>
    </location>
</feature>
<reference evidence="4" key="3">
    <citation type="submission" date="2016-03" db="UniProtKB">
        <authorList>
            <consortium name="EnsemblProtists"/>
        </authorList>
    </citation>
    <scope>IDENTIFICATION</scope>
</reference>
<evidence type="ECO:0000313" key="4">
    <source>
        <dbReference type="EnsemblProtists" id="EKX54365"/>
    </source>
</evidence>
<feature type="transmembrane region" description="Helical" evidence="2">
    <location>
        <begin position="45"/>
        <end position="66"/>
    </location>
</feature>
<organism evidence="3">
    <name type="scientific">Guillardia theta (strain CCMP2712)</name>
    <name type="common">Cryptophyte</name>
    <dbReference type="NCBI Taxonomy" id="905079"/>
    <lineage>
        <taxon>Eukaryota</taxon>
        <taxon>Cryptophyceae</taxon>
        <taxon>Pyrenomonadales</taxon>
        <taxon>Geminigeraceae</taxon>
        <taxon>Guillardia</taxon>
    </lineage>
</organism>